<dbReference type="InterPro" id="IPR011059">
    <property type="entry name" value="Metal-dep_hydrolase_composite"/>
</dbReference>
<dbReference type="InterPro" id="IPR032466">
    <property type="entry name" value="Metal_Hydrolase"/>
</dbReference>
<accession>A0ABV5KM18</accession>
<comment type="similarity">
    <text evidence="1">Belongs to the metallo-dependent hydrolases superfamily. Adenine deaminase family.</text>
</comment>
<dbReference type="PANTHER" id="PTHR43135:SF3">
    <property type="entry name" value="ALPHA-D-RIBOSE 1-METHYLPHOSPHONATE 5-TRIPHOSPHATE DIPHOSPHATASE"/>
    <property type="match status" value="1"/>
</dbReference>
<dbReference type="Pfam" id="PF13382">
    <property type="entry name" value="Adenine_deam_C"/>
    <property type="match status" value="1"/>
</dbReference>
<evidence type="ECO:0000256" key="2">
    <source>
        <dbReference type="ARBA" id="ARBA00012782"/>
    </source>
</evidence>
<dbReference type="Proteomes" id="UP001589747">
    <property type="component" value="Unassembled WGS sequence"/>
</dbReference>
<reference evidence="6 7" key="1">
    <citation type="submission" date="2024-09" db="EMBL/GenBank/DDBJ databases">
        <authorList>
            <person name="Sun Q."/>
            <person name="Mori K."/>
        </authorList>
    </citation>
    <scope>NUCLEOTIDE SEQUENCE [LARGE SCALE GENOMIC DNA]</scope>
    <source>
        <strain evidence="6 7">TISTR 2452</strain>
    </source>
</reference>
<feature type="domain" description="Adenine deaminase C-terminal" evidence="5">
    <location>
        <begin position="423"/>
        <end position="557"/>
    </location>
</feature>
<dbReference type="SUPFAM" id="SSF51556">
    <property type="entry name" value="Metallo-dependent hydrolases"/>
    <property type="match status" value="1"/>
</dbReference>
<name>A0ABV5KM18_9BACL</name>
<dbReference type="EC" id="3.5.4.2" evidence="2"/>
<evidence type="ECO:0000256" key="3">
    <source>
        <dbReference type="ARBA" id="ARBA00047720"/>
    </source>
</evidence>
<comment type="catalytic activity">
    <reaction evidence="3">
        <text>adenine + H2O + H(+) = hypoxanthine + NH4(+)</text>
        <dbReference type="Rhea" id="RHEA:23688"/>
        <dbReference type="ChEBI" id="CHEBI:15377"/>
        <dbReference type="ChEBI" id="CHEBI:15378"/>
        <dbReference type="ChEBI" id="CHEBI:16708"/>
        <dbReference type="ChEBI" id="CHEBI:17368"/>
        <dbReference type="ChEBI" id="CHEBI:28938"/>
        <dbReference type="EC" id="3.5.4.2"/>
    </reaction>
</comment>
<dbReference type="PANTHER" id="PTHR43135">
    <property type="entry name" value="ALPHA-D-RIBOSE 1-METHYLPHOSPHONATE 5-TRIPHOSPHATE DIPHOSPHATASE"/>
    <property type="match status" value="1"/>
</dbReference>
<feature type="domain" description="Amidohydrolase-related" evidence="4">
    <location>
        <begin position="272"/>
        <end position="357"/>
    </location>
</feature>
<dbReference type="InterPro" id="IPR051781">
    <property type="entry name" value="Metallo-dep_Hydrolase"/>
</dbReference>
<dbReference type="InterPro" id="IPR006680">
    <property type="entry name" value="Amidohydro-rel"/>
</dbReference>
<protein>
    <recommendedName>
        <fullName evidence="2">adenine deaminase</fullName>
        <ecNumber evidence="2">3.5.4.2</ecNumber>
    </recommendedName>
</protein>
<evidence type="ECO:0000256" key="1">
    <source>
        <dbReference type="ARBA" id="ARBA00006773"/>
    </source>
</evidence>
<evidence type="ECO:0000313" key="7">
    <source>
        <dbReference type="Proteomes" id="UP001589747"/>
    </source>
</evidence>
<evidence type="ECO:0000259" key="4">
    <source>
        <dbReference type="Pfam" id="PF01979"/>
    </source>
</evidence>
<dbReference type="EMBL" id="JBHMDO010000017">
    <property type="protein sequence ID" value="MFB9326264.1"/>
    <property type="molecule type" value="Genomic_DNA"/>
</dbReference>
<dbReference type="Gene3D" id="3.20.20.140">
    <property type="entry name" value="Metal-dependent hydrolases"/>
    <property type="match status" value="1"/>
</dbReference>
<sequence length="577" mass="64333">MKQAETQQQQLDNVRAIFEVLTGARAADLLLRNVNILDVHGETVYHGSLLVYDKRIVALNPDESAIQVKEVFDGQGLYAIPGLIDAHLHFESQLAHPTALAEAMVPCGTTTIFAECLDLLSAAGDDGVRAARHLFRDYDKLPYRLYAFAPGKKTAAWVTKEVLEMEPVIGLGEFEHFTYSAGDEDDFRKAAWVRAKGGFMNGHWGLTALPDMVLNYLPAIGVSNNHDVWNGDDIAKSIRYGFPTQIKFGVGSSEVIKTLLRSIVDRKFPTENFMLCTDNISIERLQKMGHMDWIISLCAEMGISPIKAIKMATYNTAKSYNMDDRIGSLTPGRFADIVLTDSLSAINPRYVFKDGELIAKDRKLLKNADIDYSEMCTPGVPGADDLKPAQLDLVPLEVSEDGTQAKVYLFDVYGRGHAKFYQEVWVPLKDGKVVPEYEGERYSRLSVIRRYADGKRHVVNGLFKGVYVERGAVATSFPAPIPYFVVVGQESEEMHYCVQEVDKYSGACIVTEDHMHKSVMPIEIYGMMTNMTVDELTSSAAAIDAALEQLGNRNEGEPVVNKLLSLFISLHRFRFMQ</sequence>
<comment type="caution">
    <text evidence="6">The sequence shown here is derived from an EMBL/GenBank/DDBJ whole genome shotgun (WGS) entry which is preliminary data.</text>
</comment>
<evidence type="ECO:0000259" key="5">
    <source>
        <dbReference type="Pfam" id="PF13382"/>
    </source>
</evidence>
<organism evidence="6 7">
    <name type="scientific">Paenibacillus aurantiacus</name>
    <dbReference type="NCBI Taxonomy" id="1936118"/>
    <lineage>
        <taxon>Bacteria</taxon>
        <taxon>Bacillati</taxon>
        <taxon>Bacillota</taxon>
        <taxon>Bacilli</taxon>
        <taxon>Bacillales</taxon>
        <taxon>Paenibacillaceae</taxon>
        <taxon>Paenibacillus</taxon>
    </lineage>
</organism>
<dbReference type="Gene3D" id="2.30.40.10">
    <property type="entry name" value="Urease, subunit C, domain 1"/>
    <property type="match status" value="1"/>
</dbReference>
<dbReference type="InterPro" id="IPR026912">
    <property type="entry name" value="Adenine_deam_C"/>
</dbReference>
<evidence type="ECO:0000313" key="6">
    <source>
        <dbReference type="EMBL" id="MFB9326264.1"/>
    </source>
</evidence>
<dbReference type="RefSeq" id="WP_377493372.1">
    <property type="nucleotide sequence ID" value="NZ_JBHMDO010000017.1"/>
</dbReference>
<dbReference type="Pfam" id="PF01979">
    <property type="entry name" value="Amidohydro_1"/>
    <property type="match status" value="1"/>
</dbReference>
<keyword evidence="7" id="KW-1185">Reference proteome</keyword>
<dbReference type="SUPFAM" id="SSF51338">
    <property type="entry name" value="Composite domain of metallo-dependent hydrolases"/>
    <property type="match status" value="1"/>
</dbReference>
<gene>
    <name evidence="6" type="ORF">ACFFSY_10100</name>
</gene>
<proteinExistence type="inferred from homology"/>